<evidence type="ECO:0000313" key="2">
    <source>
        <dbReference type="Proteomes" id="UP000032900"/>
    </source>
</evidence>
<evidence type="ECO:0000313" key="1">
    <source>
        <dbReference type="EMBL" id="GAO29408.1"/>
    </source>
</evidence>
<dbReference type="AlphaFoldDB" id="A0A0E9LVT7"/>
<comment type="caution">
    <text evidence="1">The sequence shown here is derived from an EMBL/GenBank/DDBJ whole genome shotgun (WGS) entry which is preliminary data.</text>
</comment>
<organism evidence="1 2">
    <name type="scientific">Geofilum rubicundum JCM 15548</name>
    <dbReference type="NCBI Taxonomy" id="1236989"/>
    <lineage>
        <taxon>Bacteria</taxon>
        <taxon>Pseudomonadati</taxon>
        <taxon>Bacteroidota</taxon>
        <taxon>Bacteroidia</taxon>
        <taxon>Marinilabiliales</taxon>
        <taxon>Marinilabiliaceae</taxon>
        <taxon>Geofilum</taxon>
    </lineage>
</organism>
<keyword evidence="2" id="KW-1185">Reference proteome</keyword>
<name>A0A0E9LVT7_9BACT</name>
<dbReference type="STRING" id="1236989.JCM15548_11590"/>
<sequence length="72" mass="8585">MMARFSFKGLLVNEWHYFNWSSFGYGMIATYTSRLALQMYSLSALFKNNIKKKFFIYIRSNLMAESLKHILD</sequence>
<gene>
    <name evidence="1" type="ORF">JCM15548_11590</name>
</gene>
<accession>A0A0E9LVT7</accession>
<protein>
    <submittedName>
        <fullName evidence="1">Uncharacterized protein</fullName>
    </submittedName>
</protein>
<reference evidence="1 2" key="1">
    <citation type="journal article" date="2015" name="Microbes Environ.">
        <title>Distribution and evolution of nitrogen fixation genes in the phylum bacteroidetes.</title>
        <authorList>
            <person name="Inoue J."/>
            <person name="Oshima K."/>
            <person name="Suda W."/>
            <person name="Sakamoto M."/>
            <person name="Iino T."/>
            <person name="Noda S."/>
            <person name="Hongoh Y."/>
            <person name="Hattori M."/>
            <person name="Ohkuma M."/>
        </authorList>
    </citation>
    <scope>NUCLEOTIDE SEQUENCE [LARGE SCALE GENOMIC DNA]</scope>
    <source>
        <strain evidence="1">JCM 15548</strain>
    </source>
</reference>
<dbReference type="EMBL" id="BAZW01000008">
    <property type="protein sequence ID" value="GAO29408.1"/>
    <property type="molecule type" value="Genomic_DNA"/>
</dbReference>
<proteinExistence type="predicted"/>
<dbReference type="Proteomes" id="UP000032900">
    <property type="component" value="Unassembled WGS sequence"/>
</dbReference>